<proteinExistence type="predicted"/>
<dbReference type="Proteomes" id="UP000502823">
    <property type="component" value="Unassembled WGS sequence"/>
</dbReference>
<evidence type="ECO:0000313" key="2">
    <source>
        <dbReference type="EMBL" id="GFG39176.1"/>
    </source>
</evidence>
<keyword evidence="3" id="KW-1185">Reference proteome</keyword>
<dbReference type="InParanoid" id="A0A6L2Q376"/>
<reference evidence="3" key="1">
    <citation type="submission" date="2020-01" db="EMBL/GenBank/DDBJ databases">
        <title>Draft genome sequence of the Termite Coptotermes fromosanus.</title>
        <authorList>
            <person name="Itakura S."/>
            <person name="Yosikawa Y."/>
            <person name="Umezawa K."/>
        </authorList>
    </citation>
    <scope>NUCLEOTIDE SEQUENCE [LARGE SCALE GENOMIC DNA]</scope>
</reference>
<comment type="caution">
    <text evidence="2">The sequence shown here is derived from an EMBL/GenBank/DDBJ whole genome shotgun (WGS) entry which is preliminary data.</text>
</comment>
<gene>
    <name evidence="2" type="ORF">Cfor_03362</name>
</gene>
<dbReference type="PANTHER" id="PTHR47326">
    <property type="entry name" value="TRANSPOSABLE ELEMENT TC3 TRANSPOSASE-LIKE PROTEIN"/>
    <property type="match status" value="1"/>
</dbReference>
<evidence type="ECO:0000313" key="3">
    <source>
        <dbReference type="Proteomes" id="UP000502823"/>
    </source>
</evidence>
<accession>A0A6L2Q376</accession>
<dbReference type="Gene3D" id="3.30.420.10">
    <property type="entry name" value="Ribonuclease H-like superfamily/Ribonuclease H"/>
    <property type="match status" value="1"/>
</dbReference>
<protein>
    <recommendedName>
        <fullName evidence="1">Tc1-like transposase DDE domain-containing protein</fullName>
    </recommendedName>
</protein>
<dbReference type="PANTHER" id="PTHR47326:SF1">
    <property type="entry name" value="HTH PSQ-TYPE DOMAIN-CONTAINING PROTEIN"/>
    <property type="match status" value="1"/>
</dbReference>
<dbReference type="Pfam" id="PF13358">
    <property type="entry name" value="DDE_3"/>
    <property type="match status" value="1"/>
</dbReference>
<dbReference type="AlphaFoldDB" id="A0A6L2Q376"/>
<name>A0A6L2Q376_COPFO</name>
<dbReference type="EMBL" id="BLKM01000876">
    <property type="protein sequence ID" value="GFG39176.1"/>
    <property type="molecule type" value="Genomic_DNA"/>
</dbReference>
<dbReference type="GO" id="GO:0003676">
    <property type="term" value="F:nucleic acid binding"/>
    <property type="evidence" value="ECO:0007669"/>
    <property type="project" value="InterPro"/>
</dbReference>
<dbReference type="OrthoDB" id="9986793at2759"/>
<dbReference type="InterPro" id="IPR036397">
    <property type="entry name" value="RNaseH_sf"/>
</dbReference>
<sequence length="225" mass="26304">TWKFIRRASQQLQAIPITVWQVVRKKRLLMTPYGLQLLQALSNNDKQDFSTFCVNFLDRISDKNLMSKAIFSDELTFHLSGNVNKHNCRIWALHNPRATVALGRDAPKVNAFFALSEQKVYRPFFFVEKTFTGSVYLDMLENCLWPQLAQDTGQENIINQQDGAPSHYQREVRHFLDEHLTGRWTGRRGPIPWPPRSPDLTALAFFWRMSKNTFISDHYQEQSKN</sequence>
<feature type="non-terminal residue" evidence="2">
    <location>
        <position position="1"/>
    </location>
</feature>
<evidence type="ECO:0000259" key="1">
    <source>
        <dbReference type="Pfam" id="PF13358"/>
    </source>
</evidence>
<feature type="domain" description="Tc1-like transposase DDE" evidence="1">
    <location>
        <begin position="70"/>
        <end position="218"/>
    </location>
</feature>
<organism evidence="2 3">
    <name type="scientific">Coptotermes formosanus</name>
    <name type="common">Formosan subterranean termite</name>
    <dbReference type="NCBI Taxonomy" id="36987"/>
    <lineage>
        <taxon>Eukaryota</taxon>
        <taxon>Metazoa</taxon>
        <taxon>Ecdysozoa</taxon>
        <taxon>Arthropoda</taxon>
        <taxon>Hexapoda</taxon>
        <taxon>Insecta</taxon>
        <taxon>Pterygota</taxon>
        <taxon>Neoptera</taxon>
        <taxon>Polyneoptera</taxon>
        <taxon>Dictyoptera</taxon>
        <taxon>Blattodea</taxon>
        <taxon>Blattoidea</taxon>
        <taxon>Termitoidae</taxon>
        <taxon>Rhinotermitidae</taxon>
        <taxon>Coptotermes</taxon>
    </lineage>
</organism>
<dbReference type="InterPro" id="IPR038717">
    <property type="entry name" value="Tc1-like_DDE_dom"/>
</dbReference>